<evidence type="ECO:0000256" key="1">
    <source>
        <dbReference type="ARBA" id="ARBA00022737"/>
    </source>
</evidence>
<dbReference type="RefSeq" id="XP_070883058.1">
    <property type="nucleotide sequence ID" value="XM_071029947.1"/>
</dbReference>
<keyword evidence="1" id="KW-0677">Repeat</keyword>
<comment type="caution">
    <text evidence="4">The sequence shown here is derived from an EMBL/GenBank/DDBJ whole genome shotgun (WGS) entry which is preliminary data.</text>
</comment>
<keyword evidence="2 3" id="KW-0040">ANK repeat</keyword>
<dbReference type="SMART" id="SM00248">
    <property type="entry name" value="ANK"/>
    <property type="match status" value="3"/>
</dbReference>
<dbReference type="InterPro" id="IPR036770">
    <property type="entry name" value="Ankyrin_rpt-contain_sf"/>
</dbReference>
<evidence type="ECO:0000313" key="4">
    <source>
        <dbReference type="EMBL" id="KAL2864079.1"/>
    </source>
</evidence>
<keyword evidence="5" id="KW-1185">Reference proteome</keyword>
<evidence type="ECO:0000313" key="5">
    <source>
        <dbReference type="Proteomes" id="UP001610432"/>
    </source>
</evidence>
<dbReference type="Pfam" id="PF12796">
    <property type="entry name" value="Ank_2"/>
    <property type="match status" value="1"/>
</dbReference>
<dbReference type="Pfam" id="PF00023">
    <property type="entry name" value="Ank"/>
    <property type="match status" value="1"/>
</dbReference>
<feature type="repeat" description="ANK" evidence="3">
    <location>
        <begin position="40"/>
        <end position="72"/>
    </location>
</feature>
<accession>A0ABR4LHQ8</accession>
<sequence length="191" mass="20987">MRDRRGRTPLLLATEWKSKNLAVIRLLVFHGANIQVIDISGSSPIHNAARHGHIETTRFLLNTLASLPSSRDAPAIILKPSARLATLWGCDDLIPDDDELLAMHQNPPPVQNRNLFSFGAPTFAHVVTRQGPLINLMDDNGFTPMALALMGEHTAVVELLIAHGAVPLNEARKLPQNAWFTGLKKVLGYRS</sequence>
<reference evidence="4 5" key="1">
    <citation type="submission" date="2024-07" db="EMBL/GenBank/DDBJ databases">
        <title>Section-level genome sequencing and comparative genomics of Aspergillus sections Usti and Cavernicolus.</title>
        <authorList>
            <consortium name="Lawrence Berkeley National Laboratory"/>
            <person name="Nybo J.L."/>
            <person name="Vesth T.C."/>
            <person name="Theobald S."/>
            <person name="Frisvad J.C."/>
            <person name="Larsen T.O."/>
            <person name="Kjaerboelling I."/>
            <person name="Rothschild-Mancinelli K."/>
            <person name="Lyhne E.K."/>
            <person name="Kogle M.E."/>
            <person name="Barry K."/>
            <person name="Clum A."/>
            <person name="Na H."/>
            <person name="Ledsgaard L."/>
            <person name="Lin J."/>
            <person name="Lipzen A."/>
            <person name="Kuo A."/>
            <person name="Riley R."/>
            <person name="Mondo S."/>
            <person name="Labutti K."/>
            <person name="Haridas S."/>
            <person name="Pangalinan J."/>
            <person name="Salamov A.A."/>
            <person name="Simmons B.A."/>
            <person name="Magnuson J.K."/>
            <person name="Chen J."/>
            <person name="Drula E."/>
            <person name="Henrissat B."/>
            <person name="Wiebenga A."/>
            <person name="Lubbers R.J."/>
            <person name="Gomes A.C."/>
            <person name="Macurrencykelacurrency M.R."/>
            <person name="Stajich J."/>
            <person name="Grigoriev I.V."/>
            <person name="Mortensen U.H."/>
            <person name="De Vries R.P."/>
            <person name="Baker S.E."/>
            <person name="Andersen M.R."/>
        </authorList>
    </citation>
    <scope>NUCLEOTIDE SEQUENCE [LARGE SCALE GENOMIC DNA]</scope>
    <source>
        <strain evidence="4 5">CBS 449.75</strain>
    </source>
</reference>
<evidence type="ECO:0000256" key="2">
    <source>
        <dbReference type="ARBA" id="ARBA00023043"/>
    </source>
</evidence>
<dbReference type="EMBL" id="JBFXLQ010000044">
    <property type="protein sequence ID" value="KAL2864079.1"/>
    <property type="molecule type" value="Genomic_DNA"/>
</dbReference>
<dbReference type="Proteomes" id="UP001610432">
    <property type="component" value="Unassembled WGS sequence"/>
</dbReference>
<dbReference type="SUPFAM" id="SSF48403">
    <property type="entry name" value="Ankyrin repeat"/>
    <property type="match status" value="1"/>
</dbReference>
<dbReference type="PANTHER" id="PTHR24198:SF165">
    <property type="entry name" value="ANKYRIN REPEAT-CONTAINING PROTEIN-RELATED"/>
    <property type="match status" value="1"/>
</dbReference>
<dbReference type="PANTHER" id="PTHR24198">
    <property type="entry name" value="ANKYRIN REPEAT AND PROTEIN KINASE DOMAIN-CONTAINING PROTEIN"/>
    <property type="match status" value="1"/>
</dbReference>
<name>A0ABR4LHQ8_9EURO</name>
<dbReference type="PROSITE" id="PS50088">
    <property type="entry name" value="ANK_REPEAT"/>
    <property type="match status" value="3"/>
</dbReference>
<dbReference type="GeneID" id="98145019"/>
<feature type="repeat" description="ANK" evidence="3">
    <location>
        <begin position="140"/>
        <end position="165"/>
    </location>
</feature>
<dbReference type="InterPro" id="IPR002110">
    <property type="entry name" value="Ankyrin_rpt"/>
</dbReference>
<gene>
    <name evidence="4" type="ORF">BJX67DRAFT_362057</name>
</gene>
<protein>
    <submittedName>
        <fullName evidence="4">Ankyrin repeat-containing domain protein</fullName>
    </submittedName>
</protein>
<dbReference type="PROSITE" id="PS50297">
    <property type="entry name" value="ANK_REP_REGION"/>
    <property type="match status" value="3"/>
</dbReference>
<evidence type="ECO:0000256" key="3">
    <source>
        <dbReference type="PROSITE-ProRule" id="PRU00023"/>
    </source>
</evidence>
<feature type="repeat" description="ANK" evidence="3">
    <location>
        <begin position="5"/>
        <end position="39"/>
    </location>
</feature>
<organism evidence="4 5">
    <name type="scientific">Aspergillus lucknowensis</name>
    <dbReference type="NCBI Taxonomy" id="176173"/>
    <lineage>
        <taxon>Eukaryota</taxon>
        <taxon>Fungi</taxon>
        <taxon>Dikarya</taxon>
        <taxon>Ascomycota</taxon>
        <taxon>Pezizomycotina</taxon>
        <taxon>Eurotiomycetes</taxon>
        <taxon>Eurotiomycetidae</taxon>
        <taxon>Eurotiales</taxon>
        <taxon>Aspergillaceae</taxon>
        <taxon>Aspergillus</taxon>
        <taxon>Aspergillus subgen. Nidulantes</taxon>
    </lineage>
</organism>
<proteinExistence type="predicted"/>
<dbReference type="Gene3D" id="1.25.40.20">
    <property type="entry name" value="Ankyrin repeat-containing domain"/>
    <property type="match status" value="1"/>
</dbReference>